<dbReference type="Proteomes" id="UP000573603">
    <property type="component" value="Unassembled WGS sequence"/>
</dbReference>
<sequence length="203" mass="21744">MFRAVQLSAAQRTALNARSSKLHQLRAPQSFNVRHQIIKISDINGCPLRHGAIVNDESSGTVSSISCSIAGARASTTASRNGTVFKLIRDISVPNSNWAAIADTPQRYDHRFLRSVLPQKQALVPGPADCVLAKCKMPLSELEVSNRIPIQAPDTPDSTNDTDVSDPSPTPRPVAEGSQPVNTQAPESDDIDAGPVEATSDLR</sequence>
<keyword evidence="3" id="KW-1185">Reference proteome</keyword>
<organism evidence="2 3">
    <name type="scientific">Fusarium anthophilum</name>
    <dbReference type="NCBI Taxonomy" id="48485"/>
    <lineage>
        <taxon>Eukaryota</taxon>
        <taxon>Fungi</taxon>
        <taxon>Dikarya</taxon>
        <taxon>Ascomycota</taxon>
        <taxon>Pezizomycotina</taxon>
        <taxon>Sordariomycetes</taxon>
        <taxon>Hypocreomycetidae</taxon>
        <taxon>Hypocreales</taxon>
        <taxon>Nectriaceae</taxon>
        <taxon>Fusarium</taxon>
        <taxon>Fusarium fujikuroi species complex</taxon>
    </lineage>
</organism>
<accession>A0A8H4ZSR4</accession>
<comment type="caution">
    <text evidence="2">The sequence shown here is derived from an EMBL/GenBank/DDBJ whole genome shotgun (WGS) entry which is preliminary data.</text>
</comment>
<gene>
    <name evidence="2" type="ORF">FANTH_2917</name>
</gene>
<evidence type="ECO:0000256" key="1">
    <source>
        <dbReference type="SAM" id="MobiDB-lite"/>
    </source>
</evidence>
<protein>
    <submittedName>
        <fullName evidence="2">Uncharacterized protein</fullName>
    </submittedName>
</protein>
<evidence type="ECO:0000313" key="3">
    <source>
        <dbReference type="Proteomes" id="UP000573603"/>
    </source>
</evidence>
<feature type="region of interest" description="Disordered" evidence="1">
    <location>
        <begin position="146"/>
        <end position="203"/>
    </location>
</feature>
<proteinExistence type="predicted"/>
<evidence type="ECO:0000313" key="2">
    <source>
        <dbReference type="EMBL" id="KAF5251964.1"/>
    </source>
</evidence>
<reference evidence="2 3" key="1">
    <citation type="journal article" date="2020" name="BMC Genomics">
        <title>Correction to: Identification and distribution of gene clusters required for synthesis of sphingolipid metabolism inhibitors in diverse species of the filamentous fungus Fusarium.</title>
        <authorList>
            <person name="Kim H.S."/>
            <person name="Lohmar J.M."/>
            <person name="Busman M."/>
            <person name="Brown D.W."/>
            <person name="Naumann T.A."/>
            <person name="Divon H.H."/>
            <person name="Lysoe E."/>
            <person name="Uhlig S."/>
            <person name="Proctor R.H."/>
        </authorList>
    </citation>
    <scope>NUCLEOTIDE SEQUENCE [LARGE SCALE GENOMIC DNA]</scope>
    <source>
        <strain evidence="2 3">NRRL 25214</strain>
    </source>
</reference>
<dbReference type="AlphaFoldDB" id="A0A8H4ZSR4"/>
<name>A0A8H4ZSR4_9HYPO</name>
<feature type="compositionally biased region" description="Polar residues" evidence="1">
    <location>
        <begin position="156"/>
        <end position="167"/>
    </location>
</feature>
<dbReference type="EMBL" id="JABEVY010000062">
    <property type="protein sequence ID" value="KAF5251964.1"/>
    <property type="molecule type" value="Genomic_DNA"/>
</dbReference>